<feature type="compositionally biased region" description="Polar residues" evidence="3">
    <location>
        <begin position="393"/>
        <end position="403"/>
    </location>
</feature>
<proteinExistence type="inferred from homology"/>
<dbReference type="InterPro" id="IPR001660">
    <property type="entry name" value="SAM"/>
</dbReference>
<feature type="compositionally biased region" description="Low complexity" evidence="3">
    <location>
        <begin position="533"/>
        <end position="545"/>
    </location>
</feature>
<dbReference type="AlphaFoldDB" id="A0A9J7KDJ3"/>
<comment type="similarity">
    <text evidence="1">Belongs to the GAREM family.</text>
</comment>
<keyword evidence="2" id="KW-0597">Phosphoprotein</keyword>
<reference evidence="5" key="1">
    <citation type="journal article" date="2020" name="Nat. Ecol. Evol.">
        <title>Deeply conserved synteny resolves early events in vertebrate evolution.</title>
        <authorList>
            <person name="Simakov O."/>
            <person name="Marletaz F."/>
            <person name="Yue J.X."/>
            <person name="O'Connell B."/>
            <person name="Jenkins J."/>
            <person name="Brandt A."/>
            <person name="Calef R."/>
            <person name="Tung C.H."/>
            <person name="Huang T.K."/>
            <person name="Schmutz J."/>
            <person name="Satoh N."/>
            <person name="Yu J.K."/>
            <person name="Putnam N.H."/>
            <person name="Green R.E."/>
            <person name="Rokhsar D.S."/>
        </authorList>
    </citation>
    <scope>NUCLEOTIDE SEQUENCE [LARGE SCALE GENOMIC DNA]</scope>
    <source>
        <strain evidence="5">S238N-H82</strain>
    </source>
</reference>
<dbReference type="GeneID" id="118409485"/>
<organism evidence="5 6">
    <name type="scientific">Branchiostoma floridae</name>
    <name type="common">Florida lancelet</name>
    <name type="synonym">Amphioxus</name>
    <dbReference type="NCBI Taxonomy" id="7739"/>
    <lineage>
        <taxon>Eukaryota</taxon>
        <taxon>Metazoa</taxon>
        <taxon>Chordata</taxon>
        <taxon>Cephalochordata</taxon>
        <taxon>Leptocardii</taxon>
        <taxon>Amphioxiformes</taxon>
        <taxon>Branchiostomatidae</taxon>
        <taxon>Branchiostoma</taxon>
    </lineage>
</organism>
<dbReference type="RefSeq" id="XP_035666426.1">
    <property type="nucleotide sequence ID" value="XM_035810533.1"/>
</dbReference>
<dbReference type="Pfam" id="PF00536">
    <property type="entry name" value="SAM_1"/>
    <property type="match status" value="1"/>
</dbReference>
<name>A0A9J7KDJ3_BRAFL</name>
<sequence>MRRQTIKGDFLFSSSPPNDLCSTPLYCTWGKMAGRGTLETVEWIDYRDFSPEEFLEEANDFPQMVQISEGFYGDGEMWSFSSGQIFKIHGVKTQEKVVTTVEGGRDTPGSKVEKLHIPLNYGGYFEVLPSEQEGTDVVYNSVREVAKNFPRFVCVDTDMSVTSDMGGVRLHRGDQLELLENAKRPTKTGLRPFLKCRVNDDKECFLPHECRGRFLVIPDENSYTISEIIKRFPLPRRVQFYGGYINYCSPEVMQSLGYSFDGILRLEGTTLEKYLVATTQGLTQKTNENKKDLLVMPIKAKIKFLVAKGLFERSSEYETVLTAFSRDFDVDRMSEHPYMSFEFAPLTYPDEEPPPPPARGQCEEPPVPGADEAPPNVDRSSKPDSLVRELTTPRASTSSQAESENYDYDSNEEDYETISDDDYDSVPEGITPPVKGETRPAIPPEEGEYEYIDEDRCTSPGGAAAADSRQKAPQAQAQQNPLATELKNLFSQRPPPTKTTTPIRQDPHVSKGPPPIPSVAQAALPPFGGVKLPTSPKPTSSPTSTGKVAQSHKSASPKTPIPKPPVAPRRKTSSSSDIKSVEGSASPSQPHKPDPGTKPSKVTGRVSPLRAVKPVGTEVKAEDKKEEGEHIGVIHSAQRKAASGQRETFSSLSDVPANLSQLSIKQVSNCLQLLNMAEYVPRFERDQVDGNLMCELDREMLTEMGVSRVHSMKLKKFIKGWRPNADN</sequence>
<evidence type="ECO:0000256" key="3">
    <source>
        <dbReference type="SAM" id="MobiDB-lite"/>
    </source>
</evidence>
<feature type="domain" description="SAM" evidence="4">
    <location>
        <begin position="659"/>
        <end position="724"/>
    </location>
</feature>
<evidence type="ECO:0000313" key="6">
    <source>
        <dbReference type="RefSeq" id="XP_035666426.1"/>
    </source>
</evidence>
<gene>
    <name evidence="6" type="primary">LOC118409485</name>
</gene>
<evidence type="ECO:0000259" key="4">
    <source>
        <dbReference type="SMART" id="SM00454"/>
    </source>
</evidence>
<dbReference type="InterPro" id="IPR025946">
    <property type="entry name" value="CABIT_dom"/>
</dbReference>
<dbReference type="SMART" id="SM00454">
    <property type="entry name" value="SAM"/>
    <property type="match status" value="1"/>
</dbReference>
<feature type="compositionally biased region" description="Basic and acidic residues" evidence="3">
    <location>
        <begin position="619"/>
        <end position="628"/>
    </location>
</feature>
<feature type="region of interest" description="Disordered" evidence="3">
    <location>
        <begin position="345"/>
        <end position="628"/>
    </location>
</feature>
<dbReference type="SUPFAM" id="SSF47769">
    <property type="entry name" value="SAM/Pointed domain"/>
    <property type="match status" value="1"/>
</dbReference>
<dbReference type="KEGG" id="bfo:118409485"/>
<dbReference type="InterPro" id="IPR052281">
    <property type="entry name" value="GAREM"/>
</dbReference>
<dbReference type="Pfam" id="PF12736">
    <property type="entry name" value="CABIT"/>
    <property type="match status" value="1"/>
</dbReference>
<dbReference type="OrthoDB" id="6077228at2759"/>
<accession>A0A9J7KDJ3</accession>
<dbReference type="OMA" id="CFLPHEC"/>
<evidence type="ECO:0000313" key="5">
    <source>
        <dbReference type="Proteomes" id="UP000001554"/>
    </source>
</evidence>
<feature type="compositionally biased region" description="Polar residues" evidence="3">
    <location>
        <begin position="573"/>
        <end position="589"/>
    </location>
</feature>
<feature type="compositionally biased region" description="Acidic residues" evidence="3">
    <location>
        <begin position="404"/>
        <end position="425"/>
    </location>
</feature>
<protein>
    <submittedName>
        <fullName evidence="6">Uncharacterized protein LOC118409485</fullName>
    </submittedName>
</protein>
<keyword evidence="5" id="KW-1185">Reference proteome</keyword>
<dbReference type="Proteomes" id="UP000001554">
    <property type="component" value="Chromosome 2"/>
</dbReference>
<dbReference type="PANTHER" id="PTHR14454:SF11">
    <property type="entry name" value="SERRANO, ISOFORM F"/>
    <property type="match status" value="1"/>
</dbReference>
<dbReference type="Gene3D" id="1.10.150.50">
    <property type="entry name" value="Transcription Factor, Ets-1"/>
    <property type="match status" value="1"/>
</dbReference>
<evidence type="ECO:0000256" key="1">
    <source>
        <dbReference type="ARBA" id="ARBA00006392"/>
    </source>
</evidence>
<dbReference type="InterPro" id="IPR013761">
    <property type="entry name" value="SAM/pointed_sf"/>
</dbReference>
<reference evidence="6" key="2">
    <citation type="submission" date="2025-08" db="UniProtKB">
        <authorList>
            <consortium name="RefSeq"/>
        </authorList>
    </citation>
    <scope>IDENTIFICATION</scope>
    <source>
        <strain evidence="6">S238N-H82</strain>
        <tissue evidence="6">Testes</tissue>
    </source>
</reference>
<evidence type="ECO:0000256" key="2">
    <source>
        <dbReference type="ARBA" id="ARBA00022553"/>
    </source>
</evidence>
<dbReference type="PANTHER" id="PTHR14454">
    <property type="entry name" value="GRB2-ASSOCIATED AND REGULATOR OF MAPK PROTEIN FAMILY MEMBER"/>
    <property type="match status" value="1"/>
</dbReference>